<feature type="region of interest" description="Disordered" evidence="6">
    <location>
        <begin position="53"/>
        <end position="109"/>
    </location>
</feature>
<gene>
    <name evidence="8" type="ORF">NE237_009197</name>
</gene>
<comment type="similarity">
    <text evidence="5">Belongs to the sororin family.</text>
</comment>
<evidence type="ECO:0000256" key="1">
    <source>
        <dbReference type="ARBA" id="ARBA00022618"/>
    </source>
</evidence>
<feature type="domain" description="Sororin C-terminal region" evidence="7">
    <location>
        <begin position="161"/>
        <end position="183"/>
    </location>
</feature>
<dbReference type="PANTHER" id="PTHR35740">
    <property type="entry name" value="OS12G0111700 PROTEIN"/>
    <property type="match status" value="1"/>
</dbReference>
<reference evidence="8" key="1">
    <citation type="journal article" date="2023" name="Plant J.">
        <title>The genome of the king protea, Protea cynaroides.</title>
        <authorList>
            <person name="Chang J."/>
            <person name="Duong T.A."/>
            <person name="Schoeman C."/>
            <person name="Ma X."/>
            <person name="Roodt D."/>
            <person name="Barker N."/>
            <person name="Li Z."/>
            <person name="Van de Peer Y."/>
            <person name="Mizrachi E."/>
        </authorList>
    </citation>
    <scope>NUCLEOTIDE SEQUENCE</scope>
    <source>
        <tissue evidence="8">Young leaves</tissue>
    </source>
</reference>
<feature type="region of interest" description="Disordered" evidence="6">
    <location>
        <begin position="126"/>
        <end position="160"/>
    </location>
</feature>
<evidence type="ECO:0000256" key="3">
    <source>
        <dbReference type="ARBA" id="ARBA00023242"/>
    </source>
</evidence>
<dbReference type="Proteomes" id="UP001141806">
    <property type="component" value="Unassembled WGS sequence"/>
</dbReference>
<evidence type="ECO:0000313" key="9">
    <source>
        <dbReference type="Proteomes" id="UP001141806"/>
    </source>
</evidence>
<feature type="compositionally biased region" description="Basic and acidic residues" evidence="6">
    <location>
        <begin position="99"/>
        <end position="109"/>
    </location>
</feature>
<keyword evidence="9" id="KW-1185">Reference proteome</keyword>
<proteinExistence type="inferred from homology"/>
<dbReference type="AlphaFoldDB" id="A0A9Q0R0E4"/>
<evidence type="ECO:0000256" key="2">
    <source>
        <dbReference type="ARBA" id="ARBA00022776"/>
    </source>
</evidence>
<accession>A0A9Q0R0E4</accession>
<keyword evidence="4" id="KW-0131">Cell cycle</keyword>
<keyword evidence="3" id="KW-0539">Nucleus</keyword>
<name>A0A9Q0R0E4_9MAGN</name>
<dbReference type="Pfam" id="PF25220">
    <property type="entry name" value="Sororin_C"/>
    <property type="match status" value="1"/>
</dbReference>
<dbReference type="GO" id="GO:0005634">
    <property type="term" value="C:nucleus"/>
    <property type="evidence" value="ECO:0007669"/>
    <property type="project" value="UniProtKB-SubCell"/>
</dbReference>
<dbReference type="PANTHER" id="PTHR35740:SF1">
    <property type="entry name" value="OS12G0111700 PROTEIN"/>
    <property type="match status" value="1"/>
</dbReference>
<evidence type="ECO:0000256" key="5">
    <source>
        <dbReference type="ARBA" id="ARBA00093465"/>
    </source>
</evidence>
<dbReference type="GO" id="GO:0051301">
    <property type="term" value="P:cell division"/>
    <property type="evidence" value="ECO:0007669"/>
    <property type="project" value="UniProtKB-KW"/>
</dbReference>
<dbReference type="OrthoDB" id="1903589at2759"/>
<feature type="compositionally biased region" description="Polar residues" evidence="6">
    <location>
        <begin position="54"/>
        <end position="93"/>
    </location>
</feature>
<sequence>MKVEKIQSRTLRRKPLSDCSNVVHARISSSLSKPSKPSLFAKDADESYLKHDSSIGSYNAENPSIVPQLSTPPNRRSSSASGTVSGENSSIISVYSRKRNSEARKDKGKAVALGMPVSCPPVARIRSLGNRLNEEHGNAGQSKTGGASRPKSKKKQHFSLSQDFIDQQKAYFAEIDALELPEEFVSDSDK</sequence>
<comment type="caution">
    <text evidence="8">The sequence shown here is derived from an EMBL/GenBank/DDBJ whole genome shotgun (WGS) entry which is preliminary data.</text>
</comment>
<evidence type="ECO:0000256" key="4">
    <source>
        <dbReference type="ARBA" id="ARBA00023306"/>
    </source>
</evidence>
<evidence type="ECO:0000259" key="7">
    <source>
        <dbReference type="Pfam" id="PF25220"/>
    </source>
</evidence>
<evidence type="ECO:0000256" key="6">
    <source>
        <dbReference type="SAM" id="MobiDB-lite"/>
    </source>
</evidence>
<evidence type="ECO:0000313" key="8">
    <source>
        <dbReference type="EMBL" id="KAJ4978417.1"/>
    </source>
</evidence>
<keyword evidence="2" id="KW-0498">Mitosis</keyword>
<dbReference type="EMBL" id="JAMYWD010000002">
    <property type="protein sequence ID" value="KAJ4978417.1"/>
    <property type="molecule type" value="Genomic_DNA"/>
</dbReference>
<protein>
    <recommendedName>
        <fullName evidence="7">Sororin C-terminal region domain-containing protein</fullName>
    </recommendedName>
</protein>
<organism evidence="8 9">
    <name type="scientific">Protea cynaroides</name>
    <dbReference type="NCBI Taxonomy" id="273540"/>
    <lineage>
        <taxon>Eukaryota</taxon>
        <taxon>Viridiplantae</taxon>
        <taxon>Streptophyta</taxon>
        <taxon>Embryophyta</taxon>
        <taxon>Tracheophyta</taxon>
        <taxon>Spermatophyta</taxon>
        <taxon>Magnoliopsida</taxon>
        <taxon>Proteales</taxon>
        <taxon>Proteaceae</taxon>
        <taxon>Protea</taxon>
    </lineage>
</organism>
<keyword evidence="1" id="KW-0132">Cell division</keyword>
<dbReference type="InterPro" id="IPR057337">
    <property type="entry name" value="Sororin_C"/>
</dbReference>